<dbReference type="GO" id="GO:0072686">
    <property type="term" value="C:mitotic spindle"/>
    <property type="evidence" value="ECO:0007669"/>
    <property type="project" value="TreeGrafter"/>
</dbReference>
<keyword evidence="8" id="KW-0206">Cytoskeleton</keyword>
<feature type="coiled-coil region" evidence="10">
    <location>
        <begin position="438"/>
        <end position="465"/>
    </location>
</feature>
<name>A0A8C5LT93_9ANUR</name>
<dbReference type="Ensembl" id="ENSLLET00000004255.1">
    <property type="protein sequence ID" value="ENSLLEP00000004064.1"/>
    <property type="gene ID" value="ENSLLEG00000002622.1"/>
</dbReference>
<keyword evidence="5" id="KW-0493">Microtubule</keyword>
<accession>A0A8C5LT93</accession>
<feature type="coiled-coil region" evidence="10">
    <location>
        <begin position="139"/>
        <end position="212"/>
    </location>
</feature>
<keyword evidence="6" id="KW-0498">Mitosis</keyword>
<dbReference type="GO" id="GO:0005874">
    <property type="term" value="C:microtubule"/>
    <property type="evidence" value="ECO:0007669"/>
    <property type="project" value="UniProtKB-KW"/>
</dbReference>
<gene>
    <name evidence="12" type="primary">HAUS3</name>
</gene>
<dbReference type="PRINTS" id="PR02089">
    <property type="entry name" value="HAUSAUGMINL3"/>
</dbReference>
<organism evidence="12 13">
    <name type="scientific">Leptobrachium leishanense</name>
    <name type="common">Leishan spiny toad</name>
    <dbReference type="NCBI Taxonomy" id="445787"/>
    <lineage>
        <taxon>Eukaryota</taxon>
        <taxon>Metazoa</taxon>
        <taxon>Chordata</taxon>
        <taxon>Craniata</taxon>
        <taxon>Vertebrata</taxon>
        <taxon>Euteleostomi</taxon>
        <taxon>Amphibia</taxon>
        <taxon>Batrachia</taxon>
        <taxon>Anura</taxon>
        <taxon>Pelobatoidea</taxon>
        <taxon>Megophryidae</taxon>
        <taxon>Leptobrachium</taxon>
    </lineage>
</organism>
<reference evidence="12" key="1">
    <citation type="submission" date="2025-08" db="UniProtKB">
        <authorList>
            <consortium name="Ensembl"/>
        </authorList>
    </citation>
    <scope>IDENTIFICATION</scope>
</reference>
<keyword evidence="9" id="KW-0131">Cell cycle</keyword>
<evidence type="ECO:0000256" key="3">
    <source>
        <dbReference type="ARBA" id="ARBA00022490"/>
    </source>
</evidence>
<keyword evidence="13" id="KW-1185">Reference proteome</keyword>
<evidence type="ECO:0000313" key="12">
    <source>
        <dbReference type="Ensembl" id="ENSLLEP00000004064.1"/>
    </source>
</evidence>
<evidence type="ECO:0000259" key="11">
    <source>
        <dbReference type="Pfam" id="PF14932"/>
    </source>
</evidence>
<dbReference type="Proteomes" id="UP000694569">
    <property type="component" value="Unplaced"/>
</dbReference>
<comment type="similarity">
    <text evidence="2">Belongs to the HAUS3 family.</text>
</comment>
<evidence type="ECO:0000256" key="6">
    <source>
        <dbReference type="ARBA" id="ARBA00022776"/>
    </source>
</evidence>
<dbReference type="GO" id="GO:0070652">
    <property type="term" value="C:HAUS complex"/>
    <property type="evidence" value="ECO:0007669"/>
    <property type="project" value="InterPro"/>
</dbReference>
<evidence type="ECO:0000313" key="13">
    <source>
        <dbReference type="Proteomes" id="UP000694569"/>
    </source>
</evidence>
<dbReference type="PANTHER" id="PTHR19378:SF5">
    <property type="entry name" value="HAUS AUGMIN-LIKE COMPLEX SUBUNIT 3"/>
    <property type="match status" value="1"/>
</dbReference>
<dbReference type="Pfam" id="PF14932">
    <property type="entry name" value="HAUS-augmin3"/>
    <property type="match status" value="1"/>
</dbReference>
<keyword evidence="3" id="KW-0963">Cytoplasm</keyword>
<evidence type="ECO:0000256" key="7">
    <source>
        <dbReference type="ARBA" id="ARBA00023054"/>
    </source>
</evidence>
<evidence type="ECO:0000256" key="5">
    <source>
        <dbReference type="ARBA" id="ARBA00022701"/>
    </source>
</evidence>
<dbReference type="AlphaFoldDB" id="A0A8C5LT93"/>
<reference evidence="12" key="2">
    <citation type="submission" date="2025-09" db="UniProtKB">
        <authorList>
            <consortium name="Ensembl"/>
        </authorList>
    </citation>
    <scope>IDENTIFICATION</scope>
</reference>
<dbReference type="GeneTree" id="ENSGT00390000011904"/>
<comment type="subcellular location">
    <subcellularLocation>
        <location evidence="1">Cytoplasm</location>
        <location evidence="1">Cytoskeleton</location>
        <location evidence="1">Spindle</location>
    </subcellularLocation>
</comment>
<keyword evidence="4" id="KW-0132">Cell division</keyword>
<keyword evidence="7 10" id="KW-0175">Coiled coil</keyword>
<dbReference type="InterPro" id="IPR026206">
    <property type="entry name" value="HAUS3"/>
</dbReference>
<evidence type="ECO:0000256" key="9">
    <source>
        <dbReference type="ARBA" id="ARBA00023306"/>
    </source>
</evidence>
<proteinExistence type="inferred from homology"/>
<dbReference type="PANTHER" id="PTHR19378">
    <property type="entry name" value="GOLGIN- RELATED"/>
    <property type="match status" value="1"/>
</dbReference>
<dbReference type="GO" id="GO:0051225">
    <property type="term" value="P:spindle assembly"/>
    <property type="evidence" value="ECO:0007669"/>
    <property type="project" value="InterPro"/>
</dbReference>
<dbReference type="GO" id="GO:0031023">
    <property type="term" value="P:microtubule organizing center organization"/>
    <property type="evidence" value="ECO:0007669"/>
    <property type="project" value="TreeGrafter"/>
</dbReference>
<dbReference type="GO" id="GO:0005815">
    <property type="term" value="C:microtubule organizing center"/>
    <property type="evidence" value="ECO:0007669"/>
    <property type="project" value="TreeGrafter"/>
</dbReference>
<protein>
    <submittedName>
        <fullName evidence="12">HAUS augmin like complex subunit 3</fullName>
    </submittedName>
</protein>
<evidence type="ECO:0000256" key="1">
    <source>
        <dbReference type="ARBA" id="ARBA00004186"/>
    </source>
</evidence>
<sequence>MFGSCAPRTLITWGRIWPCQRSGNFQTSRKGDRRLIPRGSRILWSITMDRGGQLVQTLQKAGYPKAPQLDGEDFDWLFDTTDAKSFLDWFCGTVSEHNVISDEKLQAFNELKESGKAVLDEKAVREVLKTCETANSKMAAMEEVAIEKLEEEVEALKKLRNLRIRRRNKLQMIASANNNLTLKMGNLEEADAKKLRETVRALEATNKNFNRELGAIVQSAQALMSFFTIPDEGCELSSPTFLFQVLLENFFFEEEQHTASLSSLTKEHFGGNLSEGPLGSENVQELLQVPGDPSASDPDVKIVETMKLNLAYISAKHKLIQSKATRVSLEAGLKWAENYLSAAPSKVTNKENLQSRILSLDGEIAETMNHIDVLKGKNLVELVRQNAQLLNIPIMKGEYDAQRAWQDLHSKKQDILCARLLKQKASLEVLQMGYELELKKHREVYMELTAIIEELNRSANGLDERLTMMSDPSLVSSSKPRSNIDSKDSATHRLYQVLDGDQTQKLFRTYNGLESAAQKLAQDVVTLKDQLAVAEQEQVLLLSKLNADLKSLQGYMCPGGKELLLSTPEVANLFQQLDSQLEKLNHVLVGVLDDLKVKRKILQSNKMQHVEKQLYVYFFQNEGLLRNVVEKVESQADNH</sequence>
<dbReference type="OrthoDB" id="2159690at2759"/>
<evidence type="ECO:0000256" key="10">
    <source>
        <dbReference type="SAM" id="Coils"/>
    </source>
</evidence>
<evidence type="ECO:0000256" key="2">
    <source>
        <dbReference type="ARBA" id="ARBA00009645"/>
    </source>
</evidence>
<evidence type="ECO:0000256" key="8">
    <source>
        <dbReference type="ARBA" id="ARBA00023212"/>
    </source>
</evidence>
<dbReference type="InterPro" id="IPR032733">
    <property type="entry name" value="HAUS3_N"/>
</dbReference>
<feature type="coiled-coil region" evidence="10">
    <location>
        <begin position="510"/>
        <end position="537"/>
    </location>
</feature>
<feature type="domain" description="HAUS augmin-like complex subunit 3 N-terminal" evidence="11">
    <location>
        <begin position="76"/>
        <end position="324"/>
    </location>
</feature>
<dbReference type="GO" id="GO:0051301">
    <property type="term" value="P:cell division"/>
    <property type="evidence" value="ECO:0007669"/>
    <property type="project" value="UniProtKB-KW"/>
</dbReference>
<evidence type="ECO:0000256" key="4">
    <source>
        <dbReference type="ARBA" id="ARBA00022618"/>
    </source>
</evidence>